<dbReference type="GO" id="GO:0015421">
    <property type="term" value="F:ABC-type oligopeptide transporter activity"/>
    <property type="evidence" value="ECO:0007669"/>
    <property type="project" value="TreeGrafter"/>
</dbReference>
<dbReference type="InterPro" id="IPR027417">
    <property type="entry name" value="P-loop_NTPase"/>
</dbReference>
<dbReference type="Pfam" id="PF00664">
    <property type="entry name" value="ABC_membrane"/>
    <property type="match status" value="1"/>
</dbReference>
<keyword evidence="3 9" id="KW-0812">Transmembrane</keyword>
<organism evidence="12 13">
    <name type="scientific">Tunturiibacter lichenicola</name>
    <dbReference type="NCBI Taxonomy" id="2051959"/>
    <lineage>
        <taxon>Bacteria</taxon>
        <taxon>Pseudomonadati</taxon>
        <taxon>Acidobacteriota</taxon>
        <taxon>Terriglobia</taxon>
        <taxon>Terriglobales</taxon>
        <taxon>Acidobacteriaceae</taxon>
        <taxon>Tunturiibacter</taxon>
    </lineage>
</organism>
<keyword evidence="5 12" id="KW-0067">ATP-binding</keyword>
<keyword evidence="6 9" id="KW-1133">Transmembrane helix</keyword>
<keyword evidence="4" id="KW-0547">Nucleotide-binding</keyword>
<dbReference type="SMART" id="SM00382">
    <property type="entry name" value="AAA"/>
    <property type="match status" value="1"/>
</dbReference>
<dbReference type="PROSITE" id="PS50929">
    <property type="entry name" value="ABC_TM1F"/>
    <property type="match status" value="1"/>
</dbReference>
<feature type="transmembrane region" description="Helical" evidence="9">
    <location>
        <begin position="12"/>
        <end position="32"/>
    </location>
</feature>
<evidence type="ECO:0000256" key="1">
    <source>
        <dbReference type="ARBA" id="ARBA00004651"/>
    </source>
</evidence>
<dbReference type="EC" id="3.6.3.-" evidence="12"/>
<feature type="transmembrane region" description="Helical" evidence="9">
    <location>
        <begin position="256"/>
        <end position="275"/>
    </location>
</feature>
<dbReference type="GO" id="GO:0005886">
    <property type="term" value="C:plasma membrane"/>
    <property type="evidence" value="ECO:0007669"/>
    <property type="project" value="UniProtKB-SubCell"/>
</dbReference>
<dbReference type="InterPro" id="IPR039421">
    <property type="entry name" value="Type_1_exporter"/>
</dbReference>
<evidence type="ECO:0000256" key="5">
    <source>
        <dbReference type="ARBA" id="ARBA00022840"/>
    </source>
</evidence>
<keyword evidence="12" id="KW-0378">Hydrolase</keyword>
<feature type="transmembrane region" description="Helical" evidence="9">
    <location>
        <begin position="151"/>
        <end position="170"/>
    </location>
</feature>
<dbReference type="GO" id="GO:0005524">
    <property type="term" value="F:ATP binding"/>
    <property type="evidence" value="ECO:0007669"/>
    <property type="project" value="UniProtKB-KW"/>
</dbReference>
<evidence type="ECO:0000313" key="12">
    <source>
        <dbReference type="EMBL" id="MBB5345499.1"/>
    </source>
</evidence>
<evidence type="ECO:0000256" key="9">
    <source>
        <dbReference type="SAM" id="Phobius"/>
    </source>
</evidence>
<name>A0A7W8N4R9_9BACT</name>
<keyword evidence="8" id="KW-0175">Coiled coil</keyword>
<evidence type="ECO:0000256" key="7">
    <source>
        <dbReference type="ARBA" id="ARBA00023136"/>
    </source>
</evidence>
<dbReference type="SUPFAM" id="SSF90123">
    <property type="entry name" value="ABC transporter transmembrane region"/>
    <property type="match status" value="1"/>
</dbReference>
<keyword evidence="2" id="KW-0813">Transport</keyword>
<dbReference type="PANTHER" id="PTHR43394:SF1">
    <property type="entry name" value="ATP-BINDING CASSETTE SUB-FAMILY B MEMBER 10, MITOCHONDRIAL"/>
    <property type="match status" value="1"/>
</dbReference>
<reference evidence="12 13" key="1">
    <citation type="submission" date="2020-08" db="EMBL/GenBank/DDBJ databases">
        <title>Genomic Encyclopedia of Type Strains, Phase IV (KMG-V): Genome sequencing to study the core and pangenomes of soil and plant-associated prokaryotes.</title>
        <authorList>
            <person name="Whitman W."/>
        </authorList>
    </citation>
    <scope>NUCLEOTIDE SEQUENCE [LARGE SCALE GENOMIC DNA]</scope>
    <source>
        <strain evidence="12 13">M8US30</strain>
    </source>
</reference>
<dbReference type="SUPFAM" id="SSF52540">
    <property type="entry name" value="P-loop containing nucleoside triphosphate hydrolases"/>
    <property type="match status" value="1"/>
</dbReference>
<dbReference type="InterPro" id="IPR003439">
    <property type="entry name" value="ABC_transporter-like_ATP-bd"/>
</dbReference>
<feature type="domain" description="ABC transmembrane type-1" evidence="11">
    <location>
        <begin position="17"/>
        <end position="317"/>
    </location>
</feature>
<dbReference type="AlphaFoldDB" id="A0A7W8N4R9"/>
<evidence type="ECO:0000313" key="13">
    <source>
        <dbReference type="Proteomes" id="UP000569092"/>
    </source>
</evidence>
<evidence type="ECO:0000259" key="10">
    <source>
        <dbReference type="PROSITE" id="PS50893"/>
    </source>
</evidence>
<dbReference type="Pfam" id="PF00005">
    <property type="entry name" value="ABC_tran"/>
    <property type="match status" value="1"/>
</dbReference>
<feature type="coiled-coil region" evidence="8">
    <location>
        <begin position="189"/>
        <end position="216"/>
    </location>
</feature>
<feature type="transmembrane region" description="Helical" evidence="9">
    <location>
        <begin position="176"/>
        <end position="192"/>
    </location>
</feature>
<accession>A0A7W8N4R9</accession>
<evidence type="ECO:0000256" key="2">
    <source>
        <dbReference type="ARBA" id="ARBA00022448"/>
    </source>
</evidence>
<dbReference type="FunFam" id="3.40.50.300:FF:000287">
    <property type="entry name" value="Multidrug ABC transporter ATP-binding protein"/>
    <property type="match status" value="1"/>
</dbReference>
<sequence length="596" mass="64737">MLRFIGSLIRPYRGTLVGIFLAMLVETVMSLATPWPLKIILDNVVGDHRMAPWLHRLIGPLLESGSRLHVAALAALAFVMISLLGAVASYIDNYYTESVGQWVAHDLRMKMYEHLQRLSLGYYNTHATGTILSTITADIQTIEGFASSSTLNILVDLLTIVCMLGLMFWLNWDFTLIAVGVTPFLLLFVSRFKKAVKKATREVRKEQSEIVAVVQQGLESIQAVKAFGQEETEQAQLQLVSEATVSAALKARSVKALLSPVVTITVALCTAVVLWRGAGLILAKTMTVGELTVYLAYLAKFFKPVKDLATTTNAVAQAAVGAERVREILETDTIMPESADGLAPETVAGAIEFEHAAFGYDPATPILTDVSFKVQAGQFVGIVGPTGSGKSTVVSLIPRFYDVQLGTVKIDGEDVRGYKLKSLREKIGYVLQDTVLFRGTILENIAFGRPSATKEEVIAAAKLANADEFISKMPLGYETMVGERGSTLSGGQRQRIGIARVMVRNSPILLLDEPTAALDSESEKLVIDALEKLMEGRTVIAIAHRLSTIRDANQIIVIDGGVVAENGTHEELMARNGIYAALHRTQFDAGLDKVMA</sequence>
<protein>
    <submittedName>
        <fullName evidence="12">Subfamily B ATP-binding cassette protein MsbA</fullName>
        <ecNumber evidence="12">3.6.3.-</ecNumber>
    </submittedName>
</protein>
<dbReference type="Proteomes" id="UP000569092">
    <property type="component" value="Unassembled WGS sequence"/>
</dbReference>
<comment type="subcellular location">
    <subcellularLocation>
        <location evidence="1">Cell membrane</location>
        <topology evidence="1">Multi-pass membrane protein</topology>
    </subcellularLocation>
</comment>
<dbReference type="PANTHER" id="PTHR43394">
    <property type="entry name" value="ATP-DEPENDENT PERMEASE MDL1, MITOCHONDRIAL"/>
    <property type="match status" value="1"/>
</dbReference>
<dbReference type="GO" id="GO:0016887">
    <property type="term" value="F:ATP hydrolysis activity"/>
    <property type="evidence" value="ECO:0007669"/>
    <property type="project" value="InterPro"/>
</dbReference>
<dbReference type="PROSITE" id="PS00211">
    <property type="entry name" value="ABC_TRANSPORTER_1"/>
    <property type="match status" value="1"/>
</dbReference>
<proteinExistence type="predicted"/>
<evidence type="ECO:0000259" key="11">
    <source>
        <dbReference type="PROSITE" id="PS50929"/>
    </source>
</evidence>
<dbReference type="InterPro" id="IPR003593">
    <property type="entry name" value="AAA+_ATPase"/>
</dbReference>
<dbReference type="InterPro" id="IPR011527">
    <property type="entry name" value="ABC1_TM_dom"/>
</dbReference>
<evidence type="ECO:0000256" key="3">
    <source>
        <dbReference type="ARBA" id="ARBA00022692"/>
    </source>
</evidence>
<evidence type="ECO:0000256" key="8">
    <source>
        <dbReference type="SAM" id="Coils"/>
    </source>
</evidence>
<comment type="caution">
    <text evidence="12">The sequence shown here is derived from an EMBL/GenBank/DDBJ whole genome shotgun (WGS) entry which is preliminary data.</text>
</comment>
<dbReference type="PROSITE" id="PS50893">
    <property type="entry name" value="ABC_TRANSPORTER_2"/>
    <property type="match status" value="1"/>
</dbReference>
<keyword evidence="7 9" id="KW-0472">Membrane</keyword>
<evidence type="ECO:0000256" key="4">
    <source>
        <dbReference type="ARBA" id="ARBA00022741"/>
    </source>
</evidence>
<evidence type="ECO:0000256" key="6">
    <source>
        <dbReference type="ARBA" id="ARBA00022989"/>
    </source>
</evidence>
<dbReference type="EMBL" id="JACHDZ010000006">
    <property type="protein sequence ID" value="MBB5345499.1"/>
    <property type="molecule type" value="Genomic_DNA"/>
</dbReference>
<dbReference type="CDD" id="cd18564">
    <property type="entry name" value="ABC_6TM_exporter_like"/>
    <property type="match status" value="1"/>
</dbReference>
<dbReference type="InterPro" id="IPR017871">
    <property type="entry name" value="ABC_transporter-like_CS"/>
</dbReference>
<dbReference type="InterPro" id="IPR036640">
    <property type="entry name" value="ABC1_TM_sf"/>
</dbReference>
<feature type="domain" description="ABC transporter" evidence="10">
    <location>
        <begin position="351"/>
        <end position="585"/>
    </location>
</feature>
<gene>
    <name evidence="12" type="ORF">HDF10_003493</name>
</gene>
<dbReference type="Gene3D" id="1.20.1560.10">
    <property type="entry name" value="ABC transporter type 1, transmembrane domain"/>
    <property type="match status" value="1"/>
</dbReference>
<dbReference type="Gene3D" id="3.40.50.300">
    <property type="entry name" value="P-loop containing nucleotide triphosphate hydrolases"/>
    <property type="match status" value="1"/>
</dbReference>
<feature type="transmembrane region" description="Helical" evidence="9">
    <location>
        <begin position="70"/>
        <end position="91"/>
    </location>
</feature>